<evidence type="ECO:0000256" key="15">
    <source>
        <dbReference type="ARBA" id="ARBA00023211"/>
    </source>
</evidence>
<dbReference type="InterPro" id="IPR011095">
    <property type="entry name" value="Dala_Dala_lig_C"/>
</dbReference>
<dbReference type="FunFam" id="3.30.470.20:FF:000008">
    <property type="entry name" value="D-alanine--D-alanine ligase"/>
    <property type="match status" value="1"/>
</dbReference>
<evidence type="ECO:0000256" key="5">
    <source>
        <dbReference type="ARBA" id="ARBA00010871"/>
    </source>
</evidence>
<feature type="active site" evidence="23">
    <location>
        <position position="319"/>
    </location>
</feature>
<keyword evidence="7 22" id="KW-0963">Cytoplasm</keyword>
<reference evidence="27 28" key="1">
    <citation type="submission" date="2018-10" db="EMBL/GenBank/DDBJ databases">
        <title>Cohnella sp. M2MS4P-1, whole genome shotgun sequence.</title>
        <authorList>
            <person name="Tuo L."/>
        </authorList>
    </citation>
    <scope>NUCLEOTIDE SEQUENCE [LARGE SCALE GENOMIC DNA]</scope>
    <source>
        <strain evidence="27 28">M2MS4P-1</strain>
    </source>
</reference>
<organism evidence="27 28">
    <name type="scientific">Cohnella endophytica</name>
    <dbReference type="NCBI Taxonomy" id="2419778"/>
    <lineage>
        <taxon>Bacteria</taxon>
        <taxon>Bacillati</taxon>
        <taxon>Bacillota</taxon>
        <taxon>Bacilli</taxon>
        <taxon>Bacillales</taxon>
        <taxon>Paenibacillaceae</taxon>
        <taxon>Cohnella</taxon>
    </lineage>
</organism>
<evidence type="ECO:0000256" key="21">
    <source>
        <dbReference type="ARBA" id="ARBA00077154"/>
    </source>
</evidence>
<feature type="active site" evidence="23">
    <location>
        <position position="185"/>
    </location>
</feature>
<evidence type="ECO:0000256" key="4">
    <source>
        <dbReference type="ARBA" id="ARBA00004752"/>
    </source>
</evidence>
<evidence type="ECO:0000256" key="6">
    <source>
        <dbReference type="ARBA" id="ARBA00012216"/>
    </source>
</evidence>
<comment type="cofactor">
    <cofactor evidence="24">
        <name>Mg(2+)</name>
        <dbReference type="ChEBI" id="CHEBI:18420"/>
    </cofactor>
    <cofactor evidence="24">
        <name>Mn(2+)</name>
        <dbReference type="ChEBI" id="CHEBI:29035"/>
    </cofactor>
    <text evidence="24">Binds 2 magnesium or manganese ions per subunit.</text>
</comment>
<dbReference type="PROSITE" id="PS50975">
    <property type="entry name" value="ATP_GRASP"/>
    <property type="match status" value="1"/>
</dbReference>
<evidence type="ECO:0000256" key="24">
    <source>
        <dbReference type="PIRSR" id="PIRSR039102-3"/>
    </source>
</evidence>
<evidence type="ECO:0000256" key="23">
    <source>
        <dbReference type="PIRSR" id="PIRSR039102-1"/>
    </source>
</evidence>
<evidence type="ECO:0000256" key="8">
    <source>
        <dbReference type="ARBA" id="ARBA00022598"/>
    </source>
</evidence>
<comment type="pathway">
    <text evidence="4 22">Cell wall biogenesis; peptidoglycan biosynthesis.</text>
</comment>
<accession>A0A494Y5Y5</accession>
<keyword evidence="11 25" id="KW-0067">ATP-binding</keyword>
<evidence type="ECO:0000256" key="25">
    <source>
        <dbReference type="PROSITE-ProRule" id="PRU00409"/>
    </source>
</evidence>
<comment type="pathway">
    <text evidence="18">Glycan biosynthesis.</text>
</comment>
<dbReference type="Pfam" id="PF07478">
    <property type="entry name" value="Dala_Dala_lig_C"/>
    <property type="match status" value="1"/>
</dbReference>
<evidence type="ECO:0000256" key="7">
    <source>
        <dbReference type="ARBA" id="ARBA00022490"/>
    </source>
</evidence>
<dbReference type="AlphaFoldDB" id="A0A494Y5Y5"/>
<keyword evidence="15 24" id="KW-0464">Manganese</keyword>
<proteinExistence type="inferred from homology"/>
<dbReference type="Gene3D" id="3.30.470.20">
    <property type="entry name" value="ATP-grasp fold, B domain"/>
    <property type="match status" value="1"/>
</dbReference>
<dbReference type="Gene3D" id="3.40.50.20">
    <property type="match status" value="1"/>
</dbReference>
<dbReference type="PIRSF" id="PIRSF039102">
    <property type="entry name" value="Ddl/VanB"/>
    <property type="match status" value="1"/>
</dbReference>
<feature type="binding site" evidence="24">
    <location>
        <position position="308"/>
    </location>
    <ligand>
        <name>Mg(2+)</name>
        <dbReference type="ChEBI" id="CHEBI:18420"/>
        <label>2</label>
    </ligand>
</feature>
<evidence type="ECO:0000256" key="2">
    <source>
        <dbReference type="ARBA" id="ARBA00003921"/>
    </source>
</evidence>
<comment type="catalytic activity">
    <reaction evidence="17 22">
        <text>2 D-alanine + ATP = D-alanyl-D-alanine + ADP + phosphate + H(+)</text>
        <dbReference type="Rhea" id="RHEA:11224"/>
        <dbReference type="ChEBI" id="CHEBI:15378"/>
        <dbReference type="ChEBI" id="CHEBI:30616"/>
        <dbReference type="ChEBI" id="CHEBI:43474"/>
        <dbReference type="ChEBI" id="CHEBI:57416"/>
        <dbReference type="ChEBI" id="CHEBI:57822"/>
        <dbReference type="ChEBI" id="CHEBI:456216"/>
        <dbReference type="EC" id="6.3.2.4"/>
    </reaction>
</comment>
<keyword evidence="14 22" id="KW-0573">Peptidoglycan synthesis</keyword>
<evidence type="ECO:0000256" key="19">
    <source>
        <dbReference type="ARBA" id="ARBA00068427"/>
    </source>
</evidence>
<gene>
    <name evidence="22" type="primary">ddl</name>
    <name evidence="27" type="ORF">D7Z26_00535</name>
</gene>
<evidence type="ECO:0000256" key="10">
    <source>
        <dbReference type="ARBA" id="ARBA00022741"/>
    </source>
</evidence>
<keyword evidence="28" id="KW-1185">Reference proteome</keyword>
<dbReference type="RefSeq" id="WP_120973751.1">
    <property type="nucleotide sequence ID" value="NZ_RBZM01000001.1"/>
</dbReference>
<evidence type="ECO:0000313" key="28">
    <source>
        <dbReference type="Proteomes" id="UP000282076"/>
    </source>
</evidence>
<dbReference type="OrthoDB" id="9813261at2"/>
<evidence type="ECO:0000259" key="26">
    <source>
        <dbReference type="PROSITE" id="PS50975"/>
    </source>
</evidence>
<feature type="active site" evidence="23">
    <location>
        <position position="15"/>
    </location>
</feature>
<evidence type="ECO:0000256" key="3">
    <source>
        <dbReference type="ARBA" id="ARBA00004496"/>
    </source>
</evidence>
<dbReference type="UniPathway" id="UPA00219"/>
<dbReference type="SUPFAM" id="SSF52440">
    <property type="entry name" value="PreATP-grasp domain"/>
    <property type="match status" value="1"/>
</dbReference>
<keyword evidence="16 22" id="KW-0961">Cell wall biogenesis/degradation</keyword>
<evidence type="ECO:0000256" key="14">
    <source>
        <dbReference type="ARBA" id="ARBA00022984"/>
    </source>
</evidence>
<feature type="domain" description="ATP-grasp" evidence="26">
    <location>
        <begin position="136"/>
        <end position="342"/>
    </location>
</feature>
<keyword evidence="13 22" id="KW-0133">Cell shape</keyword>
<comment type="caution">
    <text evidence="27">The sequence shown here is derived from an EMBL/GenBank/DDBJ whole genome shotgun (WGS) entry which is preliminary data.</text>
</comment>
<feature type="binding site" evidence="24">
    <location>
        <position position="295"/>
    </location>
    <ligand>
        <name>Mg(2+)</name>
        <dbReference type="ChEBI" id="CHEBI:18420"/>
        <label>1</label>
    </ligand>
</feature>
<dbReference type="GO" id="GO:0046872">
    <property type="term" value="F:metal ion binding"/>
    <property type="evidence" value="ECO:0007669"/>
    <property type="project" value="UniProtKB-KW"/>
</dbReference>
<dbReference type="HAMAP" id="MF_00047">
    <property type="entry name" value="Dala_Dala_lig"/>
    <property type="match status" value="1"/>
</dbReference>
<comment type="similarity">
    <text evidence="5 22">Belongs to the D-alanine--D-alanine ligase family.</text>
</comment>
<keyword evidence="10 25" id="KW-0547">Nucleotide-binding</keyword>
<evidence type="ECO:0000256" key="12">
    <source>
        <dbReference type="ARBA" id="ARBA00022842"/>
    </source>
</evidence>
<dbReference type="GO" id="GO:0008360">
    <property type="term" value="P:regulation of cell shape"/>
    <property type="evidence" value="ECO:0007669"/>
    <property type="project" value="UniProtKB-KW"/>
</dbReference>
<evidence type="ECO:0000256" key="18">
    <source>
        <dbReference type="ARBA" id="ARBA00060592"/>
    </source>
</evidence>
<dbReference type="NCBIfam" id="TIGR01205">
    <property type="entry name" value="D_ala_D_alaTIGR"/>
    <property type="match status" value="1"/>
</dbReference>
<dbReference type="NCBIfam" id="NF002528">
    <property type="entry name" value="PRK01966.1-4"/>
    <property type="match status" value="1"/>
</dbReference>
<dbReference type="GO" id="GO:0008716">
    <property type="term" value="F:D-alanine-D-alanine ligase activity"/>
    <property type="evidence" value="ECO:0007669"/>
    <property type="project" value="UniProtKB-UniRule"/>
</dbReference>
<evidence type="ECO:0000256" key="1">
    <source>
        <dbReference type="ARBA" id="ARBA00001936"/>
    </source>
</evidence>
<evidence type="ECO:0000256" key="9">
    <source>
        <dbReference type="ARBA" id="ARBA00022723"/>
    </source>
</evidence>
<dbReference type="InterPro" id="IPR011127">
    <property type="entry name" value="Dala_Dala_lig_N"/>
</dbReference>
<dbReference type="Proteomes" id="UP000282076">
    <property type="component" value="Unassembled WGS sequence"/>
</dbReference>
<dbReference type="PANTHER" id="PTHR23132:SF25">
    <property type="entry name" value="D-ALANINE--D-ALANINE LIGASE A"/>
    <property type="match status" value="1"/>
</dbReference>
<evidence type="ECO:0000256" key="22">
    <source>
        <dbReference type="HAMAP-Rule" id="MF_00047"/>
    </source>
</evidence>
<dbReference type="FunFam" id="3.30.1490.20:FF:000007">
    <property type="entry name" value="D-alanine--D-alanine ligase"/>
    <property type="match status" value="1"/>
</dbReference>
<evidence type="ECO:0000256" key="17">
    <source>
        <dbReference type="ARBA" id="ARBA00047614"/>
    </source>
</evidence>
<dbReference type="PANTHER" id="PTHR23132">
    <property type="entry name" value="D-ALANINE--D-ALANINE LIGASE"/>
    <property type="match status" value="1"/>
</dbReference>
<dbReference type="Gene3D" id="3.30.1490.20">
    <property type="entry name" value="ATP-grasp fold, A domain"/>
    <property type="match status" value="1"/>
</dbReference>
<comment type="cofactor">
    <cofactor evidence="1">
        <name>Mn(2+)</name>
        <dbReference type="ChEBI" id="CHEBI:29035"/>
    </cofactor>
</comment>
<dbReference type="GO" id="GO:0005524">
    <property type="term" value="F:ATP binding"/>
    <property type="evidence" value="ECO:0007669"/>
    <property type="project" value="UniProtKB-UniRule"/>
</dbReference>
<dbReference type="EC" id="6.3.2.4" evidence="6 22"/>
<evidence type="ECO:0000256" key="13">
    <source>
        <dbReference type="ARBA" id="ARBA00022960"/>
    </source>
</evidence>
<dbReference type="EMBL" id="RBZM01000001">
    <property type="protein sequence ID" value="RKP58032.1"/>
    <property type="molecule type" value="Genomic_DNA"/>
</dbReference>
<evidence type="ECO:0000313" key="27">
    <source>
        <dbReference type="EMBL" id="RKP58032.1"/>
    </source>
</evidence>
<keyword evidence="9 24" id="KW-0479">Metal-binding</keyword>
<evidence type="ECO:0000256" key="20">
    <source>
        <dbReference type="ARBA" id="ARBA00076288"/>
    </source>
</evidence>
<dbReference type="InterPro" id="IPR005905">
    <property type="entry name" value="D_ala_D_ala"/>
</dbReference>
<dbReference type="Pfam" id="PF01820">
    <property type="entry name" value="Dala_Dala_lig_N"/>
    <property type="match status" value="1"/>
</dbReference>
<dbReference type="InterPro" id="IPR016185">
    <property type="entry name" value="PreATP-grasp_dom_sf"/>
</dbReference>
<comment type="function">
    <text evidence="2 22">Cell wall formation.</text>
</comment>
<dbReference type="SUPFAM" id="SSF56059">
    <property type="entry name" value="Glutathione synthetase ATP-binding domain-like"/>
    <property type="match status" value="1"/>
</dbReference>
<dbReference type="GO" id="GO:0005829">
    <property type="term" value="C:cytosol"/>
    <property type="evidence" value="ECO:0007669"/>
    <property type="project" value="TreeGrafter"/>
</dbReference>
<comment type="subcellular location">
    <subcellularLocation>
        <location evidence="3 22">Cytoplasm</location>
    </subcellularLocation>
</comment>
<dbReference type="GO" id="GO:0009252">
    <property type="term" value="P:peptidoglycan biosynthetic process"/>
    <property type="evidence" value="ECO:0007669"/>
    <property type="project" value="UniProtKB-UniRule"/>
</dbReference>
<feature type="binding site" evidence="24">
    <location>
        <position position="308"/>
    </location>
    <ligand>
        <name>Mg(2+)</name>
        <dbReference type="ChEBI" id="CHEBI:18420"/>
        <label>1</label>
    </ligand>
</feature>
<feature type="binding site" evidence="24">
    <location>
        <position position="310"/>
    </location>
    <ligand>
        <name>Mg(2+)</name>
        <dbReference type="ChEBI" id="CHEBI:18420"/>
        <label>2</label>
    </ligand>
</feature>
<keyword evidence="12 24" id="KW-0460">Magnesium</keyword>
<dbReference type="InterPro" id="IPR000291">
    <property type="entry name" value="D-Ala_lig_Van_CS"/>
</dbReference>
<sequence>MKTILYVLYGGRSPEHEISLRTALTVLQSIDLSEYATYPIHIAQDGTWSSAGKLEIPPNEPEKLILQPRCERIAASLGEVLKELLSLDGPKVVLPLLHGSNGEDGTVQGLMELLDIPYVGNGVLASAVALDKAVCKALLAQDGIPVTEYVVFTLSDWARESTPISQRIASEIGYPAYVKPASLGSSIGISRCEDEGELVLAIENAFRYDRKIVVEREVVGREIQVAVMGNDEPSASLPGEFIQDKAFFDFDAKYVDGRLKMSIPAELPAELTERIRSLAVQAYRAVNASGLARVDFFVERDGALFVNEINSLPGFTKFSMYPVMWERTDGTAYADLIRRLIGYAFERHDSKQTIQYMR</sequence>
<evidence type="ECO:0000256" key="11">
    <source>
        <dbReference type="ARBA" id="ARBA00022840"/>
    </source>
</evidence>
<dbReference type="GO" id="GO:0071555">
    <property type="term" value="P:cell wall organization"/>
    <property type="evidence" value="ECO:0007669"/>
    <property type="project" value="UniProtKB-KW"/>
</dbReference>
<protein>
    <recommendedName>
        <fullName evidence="19 22">D-alanine--D-alanine ligase</fullName>
        <ecNumber evidence="6 22">6.3.2.4</ecNumber>
    </recommendedName>
    <alternativeName>
        <fullName evidence="21 22">D-Ala-D-Ala ligase</fullName>
    </alternativeName>
    <alternativeName>
        <fullName evidence="20 22">D-alanylalanine synthetase</fullName>
    </alternativeName>
</protein>
<evidence type="ECO:0000256" key="16">
    <source>
        <dbReference type="ARBA" id="ARBA00023316"/>
    </source>
</evidence>
<dbReference type="InterPro" id="IPR013815">
    <property type="entry name" value="ATP_grasp_subdomain_1"/>
</dbReference>
<dbReference type="InterPro" id="IPR011761">
    <property type="entry name" value="ATP-grasp"/>
</dbReference>
<name>A0A494Y5Y5_9BACL</name>
<dbReference type="PROSITE" id="PS00844">
    <property type="entry name" value="DALA_DALA_LIGASE_2"/>
    <property type="match status" value="1"/>
</dbReference>
<dbReference type="PROSITE" id="PS00843">
    <property type="entry name" value="DALA_DALA_LIGASE_1"/>
    <property type="match status" value="1"/>
</dbReference>
<keyword evidence="8 22" id="KW-0436">Ligase</keyword>